<reference evidence="6 7" key="1">
    <citation type="journal article" date="2024" name="Nat. Commun.">
        <title>Phylogenomics reveals the evolutionary origins of lichenization in chlorophyte algae.</title>
        <authorList>
            <person name="Puginier C."/>
            <person name="Libourel C."/>
            <person name="Otte J."/>
            <person name="Skaloud P."/>
            <person name="Haon M."/>
            <person name="Grisel S."/>
            <person name="Petersen M."/>
            <person name="Berrin J.G."/>
            <person name="Delaux P.M."/>
            <person name="Dal Grande F."/>
            <person name="Keller J."/>
        </authorList>
    </citation>
    <scope>NUCLEOTIDE SEQUENCE [LARGE SCALE GENOMIC DNA]</scope>
    <source>
        <strain evidence="6 7">SAG 2145</strain>
    </source>
</reference>
<evidence type="ECO:0000259" key="5">
    <source>
        <dbReference type="PROSITE" id="PS51294"/>
    </source>
</evidence>
<gene>
    <name evidence="6" type="ORF">WJX74_008387</name>
</gene>
<dbReference type="PANTHER" id="PTHR31442:SF29">
    <property type="entry name" value="HOMEODOMAIN-LIKE SUPERFAMILY PROTEIN"/>
    <property type="match status" value="1"/>
</dbReference>
<feature type="region of interest" description="Disordered" evidence="4">
    <location>
        <begin position="1"/>
        <end position="39"/>
    </location>
</feature>
<dbReference type="InterPro" id="IPR044841">
    <property type="entry name" value="LUX/BOA-like"/>
</dbReference>
<feature type="compositionally biased region" description="Pro residues" evidence="4">
    <location>
        <begin position="86"/>
        <end position="97"/>
    </location>
</feature>
<feature type="domain" description="HTH myb-type" evidence="5">
    <location>
        <begin position="324"/>
        <end position="375"/>
    </location>
</feature>
<dbReference type="InterPro" id="IPR009057">
    <property type="entry name" value="Homeodomain-like_sf"/>
</dbReference>
<comment type="caution">
    <text evidence="6">The sequence shown here is derived from an EMBL/GenBank/DDBJ whole genome shotgun (WGS) entry which is preliminary data.</text>
</comment>
<feature type="compositionally biased region" description="Low complexity" evidence="4">
    <location>
        <begin position="108"/>
        <end position="130"/>
    </location>
</feature>
<dbReference type="SUPFAM" id="SSF46689">
    <property type="entry name" value="Homeodomain-like"/>
    <property type="match status" value="1"/>
</dbReference>
<dbReference type="Gene3D" id="1.10.10.60">
    <property type="entry name" value="Homeodomain-like"/>
    <property type="match status" value="1"/>
</dbReference>
<name>A0AAW1RB17_9CHLO</name>
<keyword evidence="7" id="KW-1185">Reference proteome</keyword>
<evidence type="ECO:0000256" key="4">
    <source>
        <dbReference type="SAM" id="MobiDB-lite"/>
    </source>
</evidence>
<keyword evidence="3" id="KW-0539">Nucleus</keyword>
<feature type="compositionally biased region" description="Polar residues" evidence="4">
    <location>
        <begin position="1"/>
        <end position="15"/>
    </location>
</feature>
<sequence length="467" mass="49097">MLMAGYQTQHDSSGYPQPYNVGDLAQPMGPEHGYDYQQGLPQLGDLLPIDTQLLSPSIARAFNLPTPAHLPSAFGRSGQHSAQPVPSYPIPGSPPLPSARHSHKLQVSSPKQPAARPSPAAPSNPSLEPSQPSAFPSRSGAYPPNLSDFGLQQHFQQHLQQYQQRGGEAARSAALAAYDPSRSLLEQERMQQLAHQYATAAASYNSNAAAQPSLRSPATAYQPLNAQAAQAAMYGYPDAGADAKAAAMAQYAGPAGFSAANAMTNHSMNGNTQGSQGVGDKRPAGPSPQRPQAGHSGLHSGNGSDDAGLDERGARALKRPRLVWTPQLHQRFVDAVNQLGVKNAVPKTIMQLMNVDGLTRENVASHLQKYRLQLKRQPGDGPDDAGMPGTSLDGSLDLNISLDATLGHSSIDGEGVPEGQVNAPAPAEPQRRPDGAAAIAGNPVQRPQARLEPLDDPPAPSQQDGLA</sequence>
<keyword evidence="1" id="KW-0805">Transcription regulation</keyword>
<dbReference type="InterPro" id="IPR017930">
    <property type="entry name" value="Myb_dom"/>
</dbReference>
<accession>A0AAW1RB17</accession>
<dbReference type="GO" id="GO:0003700">
    <property type="term" value="F:DNA-binding transcription factor activity"/>
    <property type="evidence" value="ECO:0007669"/>
    <property type="project" value="InterPro"/>
</dbReference>
<dbReference type="PANTHER" id="PTHR31442">
    <property type="entry name" value="HOMEODOMAIN-LIKE SUPERFAMILY PROTEIN-RELATED"/>
    <property type="match status" value="1"/>
</dbReference>
<proteinExistence type="predicted"/>
<dbReference type="Pfam" id="PF00249">
    <property type="entry name" value="Myb_DNA-binding"/>
    <property type="match status" value="1"/>
</dbReference>
<feature type="region of interest" description="Disordered" evidence="4">
    <location>
        <begin position="374"/>
        <end position="467"/>
    </location>
</feature>
<feature type="region of interest" description="Disordered" evidence="4">
    <location>
        <begin position="70"/>
        <end position="148"/>
    </location>
</feature>
<evidence type="ECO:0000256" key="3">
    <source>
        <dbReference type="ARBA" id="ARBA00023242"/>
    </source>
</evidence>
<dbReference type="NCBIfam" id="TIGR01557">
    <property type="entry name" value="myb_SHAQKYF"/>
    <property type="match status" value="1"/>
</dbReference>
<dbReference type="Proteomes" id="UP001438707">
    <property type="component" value="Unassembled WGS sequence"/>
</dbReference>
<protein>
    <recommendedName>
        <fullName evidence="5">HTH myb-type domain-containing protein</fullName>
    </recommendedName>
</protein>
<evidence type="ECO:0000256" key="1">
    <source>
        <dbReference type="ARBA" id="ARBA00023015"/>
    </source>
</evidence>
<organism evidence="6 7">
    <name type="scientific">Apatococcus lobatus</name>
    <dbReference type="NCBI Taxonomy" id="904363"/>
    <lineage>
        <taxon>Eukaryota</taxon>
        <taxon>Viridiplantae</taxon>
        <taxon>Chlorophyta</taxon>
        <taxon>core chlorophytes</taxon>
        <taxon>Trebouxiophyceae</taxon>
        <taxon>Chlorellales</taxon>
        <taxon>Chlorellaceae</taxon>
        <taxon>Apatococcus</taxon>
    </lineage>
</organism>
<dbReference type="GO" id="GO:0003677">
    <property type="term" value="F:DNA binding"/>
    <property type="evidence" value="ECO:0007669"/>
    <property type="project" value="InterPro"/>
</dbReference>
<dbReference type="AlphaFoldDB" id="A0AAW1RB17"/>
<dbReference type="GO" id="GO:0005634">
    <property type="term" value="C:nucleus"/>
    <property type="evidence" value="ECO:0007669"/>
    <property type="project" value="TreeGrafter"/>
</dbReference>
<dbReference type="EMBL" id="JALJOS010000015">
    <property type="protein sequence ID" value="KAK9830813.1"/>
    <property type="molecule type" value="Genomic_DNA"/>
</dbReference>
<feature type="compositionally biased region" description="Polar residues" evidence="4">
    <location>
        <begin position="263"/>
        <end position="275"/>
    </location>
</feature>
<dbReference type="InterPro" id="IPR006447">
    <property type="entry name" value="Myb_dom_plants"/>
</dbReference>
<feature type="region of interest" description="Disordered" evidence="4">
    <location>
        <begin position="263"/>
        <end position="310"/>
    </location>
</feature>
<evidence type="ECO:0000256" key="2">
    <source>
        <dbReference type="ARBA" id="ARBA00023163"/>
    </source>
</evidence>
<dbReference type="PROSITE" id="PS51294">
    <property type="entry name" value="HTH_MYB"/>
    <property type="match status" value="1"/>
</dbReference>
<dbReference type="InterPro" id="IPR001005">
    <property type="entry name" value="SANT/Myb"/>
</dbReference>
<keyword evidence="2" id="KW-0804">Transcription</keyword>
<evidence type="ECO:0000313" key="6">
    <source>
        <dbReference type="EMBL" id="KAK9830813.1"/>
    </source>
</evidence>
<evidence type="ECO:0000313" key="7">
    <source>
        <dbReference type="Proteomes" id="UP001438707"/>
    </source>
</evidence>
<dbReference type="FunFam" id="1.10.10.60:FF:000007">
    <property type="entry name" value="Two-component response regulator"/>
    <property type="match status" value="1"/>
</dbReference>